<dbReference type="GO" id="GO:0034657">
    <property type="term" value="C:GID complex"/>
    <property type="evidence" value="ECO:0007669"/>
    <property type="project" value="TreeGrafter"/>
</dbReference>
<dbReference type="InterPro" id="IPR016024">
    <property type="entry name" value="ARM-type_fold"/>
</dbReference>
<keyword evidence="9" id="KW-1185">Reference proteome</keyword>
<dbReference type="GO" id="GO:0005634">
    <property type="term" value="C:nucleus"/>
    <property type="evidence" value="ECO:0007669"/>
    <property type="project" value="UniProtKB-SubCell"/>
</dbReference>
<keyword evidence="5" id="KW-0539">Nucleus</keyword>
<evidence type="ECO:0000256" key="2">
    <source>
        <dbReference type="ARBA" id="ARBA00004496"/>
    </source>
</evidence>
<keyword evidence="3" id="KW-0963">Cytoplasm</keyword>
<evidence type="ECO:0000313" key="8">
    <source>
        <dbReference type="EMBL" id="VAH91471.1"/>
    </source>
</evidence>
<dbReference type="SMART" id="SM00185">
    <property type="entry name" value="ARM"/>
    <property type="match status" value="7"/>
</dbReference>
<keyword evidence="4" id="KW-0677">Repeat</keyword>
<evidence type="ECO:0008006" key="10">
    <source>
        <dbReference type="Google" id="ProtNLM"/>
    </source>
</evidence>
<accession>A0A9R0SAN3</accession>
<dbReference type="SUPFAM" id="SSF48371">
    <property type="entry name" value="ARM repeat"/>
    <property type="match status" value="1"/>
</dbReference>
<dbReference type="PANTHER" id="PTHR15651">
    <property type="entry name" value="ARMADILLO REPEAT-CONTAINING PROTEIN 8"/>
    <property type="match status" value="1"/>
</dbReference>
<feature type="compositionally biased region" description="Gly residues" evidence="7">
    <location>
        <begin position="42"/>
        <end position="55"/>
    </location>
</feature>
<evidence type="ECO:0000256" key="1">
    <source>
        <dbReference type="ARBA" id="ARBA00004123"/>
    </source>
</evidence>
<dbReference type="PANTHER" id="PTHR15651:SF7">
    <property type="entry name" value="ARMADILLO REPEAT-CONTAINING PROTEIN 8"/>
    <property type="match status" value="1"/>
</dbReference>
<proteinExistence type="predicted"/>
<comment type="subcellular location">
    <subcellularLocation>
        <location evidence="2">Cytoplasm</location>
    </subcellularLocation>
    <subcellularLocation>
        <location evidence="1">Nucleus</location>
    </subcellularLocation>
</comment>
<reference evidence="8 9" key="1">
    <citation type="submission" date="2017-09" db="EMBL/GenBank/DDBJ databases">
        <authorList>
            <consortium name="International Durum Wheat Genome Sequencing Consortium (IDWGSC)"/>
            <person name="Milanesi L."/>
        </authorList>
    </citation>
    <scope>NUCLEOTIDE SEQUENCE [LARGE SCALE GENOMIC DNA]</scope>
    <source>
        <strain evidence="9">cv. Svevo</strain>
    </source>
</reference>
<evidence type="ECO:0000256" key="6">
    <source>
        <dbReference type="PROSITE-ProRule" id="PRU00259"/>
    </source>
</evidence>
<protein>
    <recommendedName>
        <fullName evidence="10">Armadillo repeat-containing protein 8</fullName>
    </recommendedName>
</protein>
<evidence type="ECO:0000313" key="9">
    <source>
        <dbReference type="Proteomes" id="UP000324705"/>
    </source>
</evidence>
<evidence type="ECO:0000256" key="5">
    <source>
        <dbReference type="ARBA" id="ARBA00023242"/>
    </source>
</evidence>
<dbReference type="FunFam" id="1.25.10.10:FF:000803">
    <property type="entry name" value="Predicted protein"/>
    <property type="match status" value="1"/>
</dbReference>
<dbReference type="PROSITE" id="PS50176">
    <property type="entry name" value="ARM_REPEAT"/>
    <property type="match status" value="1"/>
</dbReference>
<evidence type="ECO:0000256" key="3">
    <source>
        <dbReference type="ARBA" id="ARBA00022490"/>
    </source>
</evidence>
<dbReference type="InterPro" id="IPR000225">
    <property type="entry name" value="Armadillo"/>
</dbReference>
<dbReference type="Proteomes" id="UP000324705">
    <property type="component" value="Chromosome 4A"/>
</dbReference>
<dbReference type="InterPro" id="IPR038739">
    <property type="entry name" value="ARMC8/Vid28"/>
</dbReference>
<dbReference type="GO" id="GO:0005737">
    <property type="term" value="C:cytoplasm"/>
    <property type="evidence" value="ECO:0007669"/>
    <property type="project" value="UniProtKB-SubCell"/>
</dbReference>
<feature type="repeat" description="ARM" evidence="6">
    <location>
        <begin position="431"/>
        <end position="473"/>
    </location>
</feature>
<feature type="region of interest" description="Disordered" evidence="7">
    <location>
        <begin position="40"/>
        <end position="61"/>
    </location>
</feature>
<dbReference type="Pfam" id="PF00514">
    <property type="entry name" value="Arm"/>
    <property type="match status" value="1"/>
</dbReference>
<dbReference type="AlphaFoldDB" id="A0A9R0SAN3"/>
<dbReference type="Gramene" id="TRITD4Av1G103230.2">
    <property type="protein sequence ID" value="TRITD4Av1G103230.2"/>
    <property type="gene ID" value="TRITD4Av1G103230"/>
</dbReference>
<dbReference type="InterPro" id="IPR011989">
    <property type="entry name" value="ARM-like"/>
</dbReference>
<evidence type="ECO:0000256" key="7">
    <source>
        <dbReference type="SAM" id="MobiDB-lite"/>
    </source>
</evidence>
<dbReference type="GO" id="GO:0043161">
    <property type="term" value="P:proteasome-mediated ubiquitin-dependent protein catabolic process"/>
    <property type="evidence" value="ECO:0007669"/>
    <property type="project" value="TreeGrafter"/>
</dbReference>
<sequence>MPATASGGARAEEAASALSLSSSAPFCMGTRPEELAARLVAGGPGGVGGPGGGRGEGGEGEHERVLALREIKNQIIGNRTKKLLYLRLGAVPAVVAALAEPGASPAALVQAAAAAGSFACGVDDGARAVLAAGAVGHLTRLLAHPDDKVVDACARALRMIYQSKQAPTFDVNNEKNMDFLLSLLDSENENVTELAANIISYSCNSNTEQLALCGAGVPQKLVSLFGGSMNLRDACLESMTAIIRNNWEVASRFASMDHGKAFRSIVALIHDRSPRTRLLACLCLIALGHASPCHFLDRQIKTKLILVLLELIEEPGHVGDEAPLALTTLIKDSVELQKQAFSTNAVAKLSNHLLANTSQTRRAVTILLALAELCSKQEESRSQLLSGQVSTLILDALKHDCADIRVAACSCLKNISRSSKVLSAGRLSCDTVIAPLVQLLYDSSTSVQIAALGAICNIAVNLTPRKSVLLHSGVVSQLVHLSKSMDPTLRLKSVLALRNIMFLMNPKDKDLILKELTVSTLSSLICDSEHSVQEQTLALVQNLLDGYVDSVNYVTGEDGMVINAISRQLNSASATGVCIQGMLVLANMAAGNELNKEAVMDVTVPHRADRIKPSFVVNFLQSKDKQLRVATLWCILNLIYPNSDSSSTRVARLQNAGVISQVKNMINDPCLDCKVLLSLLNLGIMHILIF</sequence>
<dbReference type="EMBL" id="LT934117">
    <property type="protein sequence ID" value="VAH91471.1"/>
    <property type="molecule type" value="Genomic_DNA"/>
</dbReference>
<organism evidence="8 9">
    <name type="scientific">Triticum turgidum subsp. durum</name>
    <name type="common">Durum wheat</name>
    <name type="synonym">Triticum durum</name>
    <dbReference type="NCBI Taxonomy" id="4567"/>
    <lineage>
        <taxon>Eukaryota</taxon>
        <taxon>Viridiplantae</taxon>
        <taxon>Streptophyta</taxon>
        <taxon>Embryophyta</taxon>
        <taxon>Tracheophyta</taxon>
        <taxon>Spermatophyta</taxon>
        <taxon>Magnoliopsida</taxon>
        <taxon>Liliopsida</taxon>
        <taxon>Poales</taxon>
        <taxon>Poaceae</taxon>
        <taxon>BOP clade</taxon>
        <taxon>Pooideae</taxon>
        <taxon>Triticodae</taxon>
        <taxon>Triticeae</taxon>
        <taxon>Triticinae</taxon>
        <taxon>Triticum</taxon>
    </lineage>
</organism>
<dbReference type="FunFam" id="1.25.10.10:FF:000416">
    <property type="entry name" value="Armadillo repeat-containing protein 8"/>
    <property type="match status" value="1"/>
</dbReference>
<dbReference type="Gene3D" id="1.25.10.10">
    <property type="entry name" value="Leucine-rich Repeat Variant"/>
    <property type="match status" value="2"/>
</dbReference>
<evidence type="ECO:0000256" key="4">
    <source>
        <dbReference type="ARBA" id="ARBA00022737"/>
    </source>
</evidence>
<name>A0A9R0SAN3_TRITD</name>
<gene>
    <name evidence="8" type="ORF">TRITD_4Av1G103230</name>
</gene>